<dbReference type="Ensembl" id="ENSOTST00005032971.2">
    <property type="protein sequence ID" value="ENSOTSP00005030479.1"/>
    <property type="gene ID" value="ENSOTSG00005014311.2"/>
</dbReference>
<evidence type="ECO:0000313" key="2">
    <source>
        <dbReference type="Proteomes" id="UP000694402"/>
    </source>
</evidence>
<evidence type="ECO:0000313" key="1">
    <source>
        <dbReference type="Ensembl" id="ENSOTSP00005030479.1"/>
    </source>
</evidence>
<organism evidence="1 2">
    <name type="scientific">Oncorhynchus tshawytscha</name>
    <name type="common">Chinook salmon</name>
    <name type="synonym">Salmo tshawytscha</name>
    <dbReference type="NCBI Taxonomy" id="74940"/>
    <lineage>
        <taxon>Eukaryota</taxon>
        <taxon>Metazoa</taxon>
        <taxon>Chordata</taxon>
        <taxon>Craniata</taxon>
        <taxon>Vertebrata</taxon>
        <taxon>Euteleostomi</taxon>
        <taxon>Actinopterygii</taxon>
        <taxon>Neopterygii</taxon>
        <taxon>Teleostei</taxon>
        <taxon>Protacanthopterygii</taxon>
        <taxon>Salmoniformes</taxon>
        <taxon>Salmonidae</taxon>
        <taxon>Salmoninae</taxon>
        <taxon>Oncorhynchus</taxon>
    </lineage>
</organism>
<dbReference type="GeneTree" id="ENSGT00940000159491"/>
<reference evidence="1" key="2">
    <citation type="submission" date="2025-09" db="UniProtKB">
        <authorList>
            <consortium name="Ensembl"/>
        </authorList>
    </citation>
    <scope>IDENTIFICATION</scope>
</reference>
<accession>A0A8C8F6S6</accession>
<dbReference type="AlphaFoldDB" id="A0A8C8F6S6"/>
<protein>
    <submittedName>
        <fullName evidence="1">Uncharacterized protein</fullName>
    </submittedName>
</protein>
<dbReference type="Proteomes" id="UP000694402">
    <property type="component" value="Unassembled WGS sequence"/>
</dbReference>
<dbReference type="Gene3D" id="3.80.10.10">
    <property type="entry name" value="Ribonuclease Inhibitor"/>
    <property type="match status" value="1"/>
</dbReference>
<proteinExistence type="predicted"/>
<reference evidence="1" key="1">
    <citation type="submission" date="2025-08" db="UniProtKB">
        <authorList>
            <consortium name="Ensembl"/>
        </authorList>
    </citation>
    <scope>IDENTIFICATION</scope>
</reference>
<dbReference type="InterPro" id="IPR032675">
    <property type="entry name" value="LRR_dom_sf"/>
</dbReference>
<name>A0A8C8F6S6_ONCTS</name>
<sequence length="306" mass="35359">MVTSSTQISPHPAHRSVEDWDTLSFPHQSDEDWDNQDWGNLPWASFVWHHWNKDFRIPDLWRHFQFKLNQPVNFKCVSPQSHLASALTVVFVNSKSLSSIKVDDTSHLKHILNFLVFLCLGILSVSDQCRGLRELALNFHLLSDELLLVLSSVSDHCVVVCVRNTKMTKTPITFKKKPISDSLMSERSYMIFHVIYPPKNENSHHSIYSDAGSSWAANPRLEELVVCANELQPLDEEQFRIAERCKSLSTIGFVDFVKMCGKRLTQMSIMEEVQVPDDDYSDIEQIHTEVSKHLGRMWYPVMMPTW</sequence>
<keyword evidence="2" id="KW-1185">Reference proteome</keyword>